<accession>A8DJN2</accession>
<dbReference type="EMBL" id="EF531339">
    <property type="protein sequence ID" value="ABV27280.1"/>
    <property type="molecule type" value="Genomic_DNA"/>
</dbReference>
<gene>
    <name evidence="1" type="ORF">YS_M60-F11.125</name>
</gene>
<evidence type="ECO:0000313" key="1">
    <source>
        <dbReference type="EMBL" id="ABV27280.1"/>
    </source>
</evidence>
<proteinExistence type="predicted"/>
<sequence length="52" mass="5804">MVTTVRTGLVWWSSTLQKTTLSHPTVSAIKNVRKSAHSSLPAPTCFVDHRRI</sequence>
<dbReference type="AlphaFoldDB" id="A8DJN2"/>
<protein>
    <submittedName>
        <fullName evidence="1">Uncharacterized protein</fullName>
    </submittedName>
</protein>
<organism evidence="1">
    <name type="scientific">Chloracidobacterium thermophilum</name>
    <dbReference type="NCBI Taxonomy" id="458033"/>
    <lineage>
        <taxon>Bacteria</taxon>
        <taxon>Pseudomonadati</taxon>
        <taxon>Acidobacteriota</taxon>
        <taxon>Terriglobia</taxon>
        <taxon>Terriglobales</taxon>
        <taxon>Acidobacteriaceae</taxon>
        <taxon>Chloracidobacterium</taxon>
    </lineage>
</organism>
<reference evidence="1" key="1">
    <citation type="journal article" date="2007" name="Science">
        <title>Candidatus Chloracidobacterium thermophilum: an aerobic phototrophic Acidobacterium.</title>
        <authorList>
            <person name="Bryant D.A."/>
            <person name="Costas A.M."/>
            <person name="Maresca J.A."/>
            <person name="Chew A.G."/>
            <person name="Klatt C.G."/>
            <person name="Bateson M.M."/>
            <person name="Tallon L.J."/>
            <person name="Hostetler J."/>
            <person name="Nelson W.C."/>
            <person name="Heidelberg J.F."/>
            <person name="Ward D.M."/>
        </authorList>
    </citation>
    <scope>NUCLEOTIDE SEQUENCE</scope>
</reference>
<name>A8DJN2_9BACT</name>